<dbReference type="AlphaFoldDB" id="A0A919HVH7"/>
<name>A0A919HVH7_KLEPN</name>
<accession>A0A919HVH7</accession>
<organism evidence="1 2">
    <name type="scientific">Klebsiella pneumoniae</name>
    <dbReference type="NCBI Taxonomy" id="573"/>
    <lineage>
        <taxon>Bacteria</taxon>
        <taxon>Pseudomonadati</taxon>
        <taxon>Pseudomonadota</taxon>
        <taxon>Gammaproteobacteria</taxon>
        <taxon>Enterobacterales</taxon>
        <taxon>Enterobacteriaceae</taxon>
        <taxon>Klebsiella/Raoultella group</taxon>
        <taxon>Klebsiella</taxon>
        <taxon>Klebsiella pneumoniae complex</taxon>
    </lineage>
</organism>
<dbReference type="SUPFAM" id="SSF52540">
    <property type="entry name" value="P-loop containing nucleoside triphosphate hydrolases"/>
    <property type="match status" value="1"/>
</dbReference>
<evidence type="ECO:0000313" key="1">
    <source>
        <dbReference type="EMBL" id="GHK55398.1"/>
    </source>
</evidence>
<dbReference type="Proteomes" id="UP000655094">
    <property type="component" value="Unassembled WGS sequence"/>
</dbReference>
<dbReference type="InterPro" id="IPR027417">
    <property type="entry name" value="P-loop_NTPase"/>
</dbReference>
<gene>
    <name evidence="1" type="ORF">KPZU09_51340</name>
</gene>
<dbReference type="EMBL" id="BNFF01000001">
    <property type="protein sequence ID" value="GHK55398.1"/>
    <property type="molecule type" value="Genomic_DNA"/>
</dbReference>
<evidence type="ECO:0000313" key="2">
    <source>
        <dbReference type="Proteomes" id="UP000655094"/>
    </source>
</evidence>
<protein>
    <submittedName>
        <fullName evidence="1">Uncharacterized protein</fullName>
    </submittedName>
</protein>
<proteinExistence type="predicted"/>
<dbReference type="Gene3D" id="3.40.50.300">
    <property type="entry name" value="P-loop containing nucleotide triphosphate hydrolases"/>
    <property type="match status" value="1"/>
</dbReference>
<comment type="caution">
    <text evidence="1">The sequence shown here is derived from an EMBL/GenBank/DDBJ whole genome shotgun (WGS) entry which is preliminary data.</text>
</comment>
<sequence>MNRHLTPGCKTAILINGIPASGKSTITRLLAETFSLPVLTIDGIKEPFMARRPCRPADESPAGLRGV</sequence>
<reference evidence="1" key="1">
    <citation type="submission" date="2020-10" db="EMBL/GenBank/DDBJ databases">
        <title>Genome Sequence of ESBL Producing Zambian Clinical Strains.</title>
        <authorList>
            <person name="Shawa M."/>
            <person name="Furuta Y."/>
            <person name="Simbotwe M."/>
            <person name="Mulenga E."/>
            <person name="Mubanga M."/>
            <person name="Mulenga G."/>
            <person name="Kaile C."/>
            <person name="Zorigt T."/>
            <person name="Hang'ombe B."/>
            <person name="Higashi H."/>
        </authorList>
    </citation>
    <scope>NUCLEOTIDE SEQUENCE</scope>
    <source>
        <strain evidence="1">Zam_UTH_09</strain>
    </source>
</reference>